<keyword evidence="4" id="KW-1185">Reference proteome</keyword>
<evidence type="ECO:0000259" key="2">
    <source>
        <dbReference type="Pfam" id="PF14289"/>
    </source>
</evidence>
<dbReference type="Pfam" id="PF14289">
    <property type="entry name" value="DUF4369"/>
    <property type="match status" value="1"/>
</dbReference>
<dbReference type="InterPro" id="IPR025380">
    <property type="entry name" value="DUF4369"/>
</dbReference>
<dbReference type="RefSeq" id="WP_377713988.1">
    <property type="nucleotide sequence ID" value="NZ_JBHTJM010000006.1"/>
</dbReference>
<evidence type="ECO:0000256" key="1">
    <source>
        <dbReference type="SAM" id="Coils"/>
    </source>
</evidence>
<dbReference type="PROSITE" id="PS51257">
    <property type="entry name" value="PROKAR_LIPOPROTEIN"/>
    <property type="match status" value="1"/>
</dbReference>
<gene>
    <name evidence="3" type="ORF">ACFQ1O_05005</name>
</gene>
<proteinExistence type="predicted"/>
<reference evidence="4" key="1">
    <citation type="journal article" date="2019" name="Int. J. Syst. Evol. Microbiol.">
        <title>The Global Catalogue of Microorganisms (GCM) 10K type strain sequencing project: providing services to taxonomists for standard genome sequencing and annotation.</title>
        <authorList>
            <consortium name="The Broad Institute Genomics Platform"/>
            <consortium name="The Broad Institute Genome Sequencing Center for Infectious Disease"/>
            <person name="Wu L."/>
            <person name="Ma J."/>
        </authorList>
    </citation>
    <scope>NUCLEOTIDE SEQUENCE [LARGE SCALE GENOMIC DNA]</scope>
    <source>
        <strain evidence="4">CCUG 62114</strain>
    </source>
</reference>
<feature type="domain" description="DUF4369" evidence="2">
    <location>
        <begin position="23"/>
        <end position="122"/>
    </location>
</feature>
<protein>
    <submittedName>
        <fullName evidence="3">DUF4369 domain-containing protein</fullName>
    </submittedName>
</protein>
<sequence>MNKLAFIFLVIITLSSCKNENEMRINATITGLKKGTVYLQKISDSTLISLDSVIVNGNDSFSLTTEVKSPELFYIYVDKVDGTDYNDRIQFFGEKGEITFNTHLDKLNEKVIFTGSKSQKVFEQYNKAMKAVNTKLAQTQVELLQAQANGDEELMIEADKQQIKLLKSKYLRAIQFALNNKRSPVAAYIGAREIPEANPKFLDSIYNGLSKKAKTTIYGQELKQLLKQQ</sequence>
<evidence type="ECO:0000313" key="3">
    <source>
        <dbReference type="EMBL" id="MFD0963356.1"/>
    </source>
</evidence>
<keyword evidence="1" id="KW-0175">Coiled coil</keyword>
<dbReference type="Proteomes" id="UP001596997">
    <property type="component" value="Unassembled WGS sequence"/>
</dbReference>
<feature type="coiled-coil region" evidence="1">
    <location>
        <begin position="122"/>
        <end position="149"/>
    </location>
</feature>
<comment type="caution">
    <text evidence="3">The sequence shown here is derived from an EMBL/GenBank/DDBJ whole genome shotgun (WGS) entry which is preliminary data.</text>
</comment>
<evidence type="ECO:0000313" key="4">
    <source>
        <dbReference type="Proteomes" id="UP001596997"/>
    </source>
</evidence>
<name>A0ABW3I0V6_9FLAO</name>
<dbReference type="EMBL" id="JBHTJM010000006">
    <property type="protein sequence ID" value="MFD0963356.1"/>
    <property type="molecule type" value="Genomic_DNA"/>
</dbReference>
<organism evidence="3 4">
    <name type="scientific">Pseudofulvibacter geojedonensis</name>
    <dbReference type="NCBI Taxonomy" id="1123758"/>
    <lineage>
        <taxon>Bacteria</taxon>
        <taxon>Pseudomonadati</taxon>
        <taxon>Bacteroidota</taxon>
        <taxon>Flavobacteriia</taxon>
        <taxon>Flavobacteriales</taxon>
        <taxon>Flavobacteriaceae</taxon>
        <taxon>Pseudofulvibacter</taxon>
    </lineage>
</organism>
<accession>A0ABW3I0V6</accession>